<dbReference type="EMBL" id="CAVMJV010000003">
    <property type="protein sequence ID" value="CAK5018134.1"/>
    <property type="molecule type" value="Genomic_DNA"/>
</dbReference>
<keyword evidence="2" id="KW-1185">Reference proteome</keyword>
<evidence type="ECO:0000313" key="1">
    <source>
        <dbReference type="EMBL" id="CAK5018134.1"/>
    </source>
</evidence>
<gene>
    <name evidence="1" type="ORF">MENTE1834_LOCUS3737</name>
</gene>
<name>A0ACB0XU68_MELEN</name>
<protein>
    <submittedName>
        <fullName evidence="1">Uncharacterized protein</fullName>
    </submittedName>
</protein>
<reference evidence="1" key="1">
    <citation type="submission" date="2023-11" db="EMBL/GenBank/DDBJ databases">
        <authorList>
            <person name="Poullet M."/>
        </authorList>
    </citation>
    <scope>NUCLEOTIDE SEQUENCE</scope>
    <source>
        <strain evidence="1">E1834</strain>
    </source>
</reference>
<sequence>MKEVNEERERMGWWGSLARARLGHHNRADVGGALLFCCSSSCYTSPQSLPI</sequence>
<evidence type="ECO:0000313" key="2">
    <source>
        <dbReference type="Proteomes" id="UP001497535"/>
    </source>
</evidence>
<organism evidence="1 2">
    <name type="scientific">Meloidogyne enterolobii</name>
    <name type="common">Root-knot nematode worm</name>
    <name type="synonym">Meloidogyne mayaguensis</name>
    <dbReference type="NCBI Taxonomy" id="390850"/>
    <lineage>
        <taxon>Eukaryota</taxon>
        <taxon>Metazoa</taxon>
        <taxon>Ecdysozoa</taxon>
        <taxon>Nematoda</taxon>
        <taxon>Chromadorea</taxon>
        <taxon>Rhabditida</taxon>
        <taxon>Tylenchina</taxon>
        <taxon>Tylenchomorpha</taxon>
        <taxon>Tylenchoidea</taxon>
        <taxon>Meloidogynidae</taxon>
        <taxon>Meloidogyninae</taxon>
        <taxon>Meloidogyne</taxon>
    </lineage>
</organism>
<comment type="caution">
    <text evidence="1">The sequence shown here is derived from an EMBL/GenBank/DDBJ whole genome shotgun (WGS) entry which is preliminary data.</text>
</comment>
<accession>A0ACB0XU68</accession>
<proteinExistence type="predicted"/>
<dbReference type="Proteomes" id="UP001497535">
    <property type="component" value="Unassembled WGS sequence"/>
</dbReference>